<evidence type="ECO:0000313" key="3">
    <source>
        <dbReference type="EMBL" id="TFD23957.1"/>
    </source>
</evidence>
<gene>
    <name evidence="3" type="ORF">E3T27_14335</name>
</gene>
<sequence length="247" mass="25830">MKNHTRLIAGAVSILIALSVPTTAHASGDVSSAELKPYAVAGDDRRATLIDSKAEANDRLGSDALSAEFDIATDAELVAFLLLAKGPIADRNPDAVAAAEAQIPALTEITEAQALDASQQYVDASSVFVSEIRPGLLSSNPIYVQDAIDRFGRDFVSYVDSVSEGASESAEGLVVRASGCNGSFCVKQVALALTTAVVVWQIAGLHTVAAVTIVLAAAVFVYLPGNERMGQVDEQKFVSSFMSNIRA</sequence>
<accession>A0A4R8ZDW2</accession>
<feature type="transmembrane region" description="Helical" evidence="1">
    <location>
        <begin position="198"/>
        <end position="223"/>
    </location>
</feature>
<keyword evidence="1" id="KW-0812">Transmembrane</keyword>
<keyword evidence="4" id="KW-1185">Reference proteome</keyword>
<feature type="chain" id="PRO_5021024141" description="Sporulation delaying protein family toxin" evidence="2">
    <location>
        <begin position="27"/>
        <end position="247"/>
    </location>
</feature>
<dbReference type="Proteomes" id="UP000298424">
    <property type="component" value="Unassembled WGS sequence"/>
</dbReference>
<dbReference type="AlphaFoldDB" id="A0A4R8ZDW2"/>
<dbReference type="RefSeq" id="WP_134573510.1">
    <property type="nucleotide sequence ID" value="NZ_SOGT01000015.1"/>
</dbReference>
<comment type="caution">
    <text evidence="3">The sequence shown here is derived from an EMBL/GenBank/DDBJ whole genome shotgun (WGS) entry which is preliminary data.</text>
</comment>
<proteinExistence type="predicted"/>
<evidence type="ECO:0000256" key="1">
    <source>
        <dbReference type="SAM" id="Phobius"/>
    </source>
</evidence>
<reference evidence="3 4" key="1">
    <citation type="submission" date="2019-03" db="EMBL/GenBank/DDBJ databases">
        <title>Genomics of glacier-inhabiting Cryobacterium strains.</title>
        <authorList>
            <person name="Liu Q."/>
            <person name="Xin Y.-H."/>
        </authorList>
    </citation>
    <scope>NUCLEOTIDE SEQUENCE [LARGE SCALE GENOMIC DNA]</scope>
    <source>
        <strain evidence="3 4">TMT1-1</strain>
    </source>
</reference>
<organism evidence="3 4">
    <name type="scientific">Cryobacterium lyxosi</name>
    <dbReference type="NCBI Taxonomy" id="1259228"/>
    <lineage>
        <taxon>Bacteria</taxon>
        <taxon>Bacillati</taxon>
        <taxon>Actinomycetota</taxon>
        <taxon>Actinomycetes</taxon>
        <taxon>Micrococcales</taxon>
        <taxon>Microbacteriaceae</taxon>
        <taxon>Cryobacterium</taxon>
    </lineage>
</organism>
<evidence type="ECO:0000256" key="2">
    <source>
        <dbReference type="SAM" id="SignalP"/>
    </source>
</evidence>
<keyword evidence="2" id="KW-0732">Signal</keyword>
<dbReference type="InterPro" id="IPR023888">
    <property type="entry name" value="SdpC-like"/>
</dbReference>
<evidence type="ECO:0008006" key="5">
    <source>
        <dbReference type="Google" id="ProtNLM"/>
    </source>
</evidence>
<evidence type="ECO:0000313" key="4">
    <source>
        <dbReference type="Proteomes" id="UP000298424"/>
    </source>
</evidence>
<feature type="signal peptide" evidence="2">
    <location>
        <begin position="1"/>
        <end position="26"/>
    </location>
</feature>
<name>A0A4R8ZDW2_9MICO</name>
<protein>
    <recommendedName>
        <fullName evidence="5">Sporulation delaying protein family toxin</fullName>
    </recommendedName>
</protein>
<keyword evidence="1" id="KW-0472">Membrane</keyword>
<dbReference type="Pfam" id="PF26137">
    <property type="entry name" value="Toxin_SdpC"/>
    <property type="match status" value="1"/>
</dbReference>
<keyword evidence="1" id="KW-1133">Transmembrane helix</keyword>
<dbReference type="EMBL" id="SOGT01000015">
    <property type="protein sequence ID" value="TFD23957.1"/>
    <property type="molecule type" value="Genomic_DNA"/>
</dbReference>
<dbReference type="OrthoDB" id="9964451at2"/>